<protein>
    <submittedName>
        <fullName evidence="1">Uncharacterized protein</fullName>
    </submittedName>
</protein>
<proteinExistence type="predicted"/>
<evidence type="ECO:0000313" key="1">
    <source>
        <dbReference type="EMBL" id="UPK98042.1"/>
    </source>
</evidence>
<organism evidence="1 2">
    <name type="scientific">Fusarium solani subsp. cucurbitae</name>
    <name type="common">Neocosmosporum cucurbitae</name>
    <dbReference type="NCBI Taxonomy" id="2747967"/>
    <lineage>
        <taxon>Eukaryota</taxon>
        <taxon>Fungi</taxon>
        <taxon>Dikarya</taxon>
        <taxon>Ascomycota</taxon>
        <taxon>Pezizomycotina</taxon>
        <taxon>Sordariomycetes</taxon>
        <taxon>Hypocreomycetidae</taxon>
        <taxon>Hypocreales</taxon>
        <taxon>Nectriaceae</taxon>
        <taxon>Fusarium</taxon>
        <taxon>Fusarium solani species complex</taxon>
    </lineage>
</organism>
<dbReference type="EMBL" id="CP090036">
    <property type="protein sequence ID" value="UPK98042.1"/>
    <property type="molecule type" value="Genomic_DNA"/>
</dbReference>
<evidence type="ECO:0000313" key="2">
    <source>
        <dbReference type="Proteomes" id="UP000830768"/>
    </source>
</evidence>
<reference evidence="1" key="1">
    <citation type="submission" date="2021-11" db="EMBL/GenBank/DDBJ databases">
        <title>Fusarium solani-melongenae Genome sequencing and assembly.</title>
        <authorList>
            <person name="Xie S."/>
            <person name="Huang L."/>
            <person name="Zhang X."/>
        </authorList>
    </citation>
    <scope>NUCLEOTIDE SEQUENCE</scope>
    <source>
        <strain evidence="1">CRI 24-3</strain>
    </source>
</reference>
<keyword evidence="2" id="KW-1185">Reference proteome</keyword>
<gene>
    <name evidence="1" type="ORF">LCI18_008977</name>
</gene>
<accession>A0ACD3ZA07</accession>
<name>A0ACD3ZA07_FUSSC</name>
<sequence>MSLPVFLDCKNSLCEFDGRSRVNGRQNLVAVDLVHKLIVDCSLVADQFVIITPYRANLHRLEQTLKDKSTDFPTLASINVNAADSFQGRKGQIVALVLCVTGVTGPLFVANRNHLRRDIDTAPPYTGSKENSQVQEGDDGEAELIKSKVFQQFLQYFREKNRVVAVSGDETADGGDLNEVWNPLRAKQEPVVW</sequence>
<dbReference type="Proteomes" id="UP000830768">
    <property type="component" value="Chromosome 8"/>
</dbReference>